<evidence type="ECO:0000313" key="1">
    <source>
        <dbReference type="EMBL" id="KAE8393687.1"/>
    </source>
</evidence>
<proteinExistence type="predicted"/>
<dbReference type="Proteomes" id="UP000326877">
    <property type="component" value="Unassembled WGS sequence"/>
</dbReference>
<sequence>MCRTRKLEQRLGSYCLYDNAARNWGHHARISQIDGRQCILNFLECEAKASVCGQAILEGYKDHEGVYSEIRTQEATSWHTSGIVLAIVDVGERLGRLIKAQMLF</sequence>
<organism evidence="1">
    <name type="scientific">Petromyces alliaceus</name>
    <name type="common">Aspergillus alliaceus</name>
    <dbReference type="NCBI Taxonomy" id="209559"/>
    <lineage>
        <taxon>Eukaryota</taxon>
        <taxon>Fungi</taxon>
        <taxon>Dikarya</taxon>
        <taxon>Ascomycota</taxon>
        <taxon>Pezizomycotina</taxon>
        <taxon>Eurotiomycetes</taxon>
        <taxon>Eurotiomycetidae</taxon>
        <taxon>Eurotiales</taxon>
        <taxon>Aspergillaceae</taxon>
        <taxon>Aspergillus</taxon>
        <taxon>Aspergillus subgen. Circumdati</taxon>
    </lineage>
</organism>
<name>A0A5N7CIJ3_PETAA</name>
<protein>
    <submittedName>
        <fullName evidence="1">Uncharacterized protein</fullName>
    </submittedName>
</protein>
<gene>
    <name evidence="1" type="ORF">BDV23DRAFT_149060</name>
</gene>
<reference evidence="1" key="1">
    <citation type="submission" date="2019-04" db="EMBL/GenBank/DDBJ databases">
        <title>Friends and foes A comparative genomics studyof 23 Aspergillus species from section Flavi.</title>
        <authorList>
            <consortium name="DOE Joint Genome Institute"/>
            <person name="Kjaerbolling I."/>
            <person name="Vesth T."/>
            <person name="Frisvad J.C."/>
            <person name="Nybo J.L."/>
            <person name="Theobald S."/>
            <person name="Kildgaard S."/>
            <person name="Isbrandt T."/>
            <person name="Kuo A."/>
            <person name="Sato A."/>
            <person name="Lyhne E.K."/>
            <person name="Kogle M.E."/>
            <person name="Wiebenga A."/>
            <person name="Kun R.S."/>
            <person name="Lubbers R.J."/>
            <person name="Makela M.R."/>
            <person name="Barry K."/>
            <person name="Chovatia M."/>
            <person name="Clum A."/>
            <person name="Daum C."/>
            <person name="Haridas S."/>
            <person name="He G."/>
            <person name="LaButti K."/>
            <person name="Lipzen A."/>
            <person name="Mondo S."/>
            <person name="Riley R."/>
            <person name="Salamov A."/>
            <person name="Simmons B.A."/>
            <person name="Magnuson J.K."/>
            <person name="Henrissat B."/>
            <person name="Mortensen U.H."/>
            <person name="Larsen T.O."/>
            <person name="Devries R.P."/>
            <person name="Grigoriev I.V."/>
            <person name="Machida M."/>
            <person name="Baker S.E."/>
            <person name="Andersen M.R."/>
        </authorList>
    </citation>
    <scope>NUCLEOTIDE SEQUENCE [LARGE SCALE GENOMIC DNA]</scope>
    <source>
        <strain evidence="1">IBT 14317</strain>
    </source>
</reference>
<dbReference type="OrthoDB" id="195446at2759"/>
<dbReference type="AlphaFoldDB" id="A0A5N7CIJ3"/>
<dbReference type="EMBL" id="ML735228">
    <property type="protein sequence ID" value="KAE8393687.1"/>
    <property type="molecule type" value="Genomic_DNA"/>
</dbReference>
<accession>A0A5N7CIJ3</accession>